<feature type="region of interest" description="Disordered" evidence="1">
    <location>
        <begin position="552"/>
        <end position="574"/>
    </location>
</feature>
<comment type="caution">
    <text evidence="2">The sequence shown here is derived from an EMBL/GenBank/DDBJ whole genome shotgun (WGS) entry which is preliminary data.</text>
</comment>
<feature type="region of interest" description="Disordered" evidence="1">
    <location>
        <begin position="276"/>
        <end position="305"/>
    </location>
</feature>
<dbReference type="InterPro" id="IPR052054">
    <property type="entry name" value="Oxidative_DNA_repair_enzyme"/>
</dbReference>
<dbReference type="Proteomes" id="UP001231189">
    <property type="component" value="Unassembled WGS sequence"/>
</dbReference>
<organism evidence="2 3">
    <name type="scientific">Lolium multiflorum</name>
    <name type="common">Italian ryegrass</name>
    <name type="synonym">Lolium perenne subsp. multiflorum</name>
    <dbReference type="NCBI Taxonomy" id="4521"/>
    <lineage>
        <taxon>Eukaryota</taxon>
        <taxon>Viridiplantae</taxon>
        <taxon>Streptophyta</taxon>
        <taxon>Embryophyta</taxon>
        <taxon>Tracheophyta</taxon>
        <taxon>Spermatophyta</taxon>
        <taxon>Magnoliopsida</taxon>
        <taxon>Liliopsida</taxon>
        <taxon>Poales</taxon>
        <taxon>Poaceae</taxon>
        <taxon>BOP clade</taxon>
        <taxon>Pooideae</taxon>
        <taxon>Poodae</taxon>
        <taxon>Poeae</taxon>
        <taxon>Poeae Chloroplast Group 2 (Poeae type)</taxon>
        <taxon>Loliodinae</taxon>
        <taxon>Loliinae</taxon>
        <taxon>Lolium</taxon>
    </lineage>
</organism>
<sequence>MRRDRLDRAASWRVVARHGAASRRGASSQRTCSREAAGGRRHGEGAACVASCSARACGRPAGRSHGLRAFIPKLDAPTFRHRRVGGGGSAGPGSAPGEHAASWAAAGAAGPGSAPVRPPPPERLSRGASRPPLPTEHAQLPTSVMARHGARPARPERRGQDGVAGEAGSCSWAASSARPGPCSGAAELHSAAAPLITVSAAATSGRDEKKRAMLSNGILHASSTAAVGRRAYSGLARLEFCCPIFPARGQPPENSGAAPPVATPILRRPRAPQHPRAARCRYYSPPPGRSSVPTEKTAMPPPAAGQPRVELELPLGAAPFDLEAAVCSHGLFMMAPNRWDPASGALLRPLRLASDRSASLLARVSRHPARPADALLVSVLGADALSPLDQDCILEQVRRMLRLSEEEGRAVAEFQAMHAAARESGFGRIFRSPTLFEDMVKCILLCNCQYVTWSRTLAMATALCDLQLELKCSSGTGNFQLKTPPIREHKRKRSKNQNVRVKLEAKFSEMESSEDPRLATAEDSRVIPSNDLTLLETNDDLAGLRSVASEAGSACDSFDPSEVSMSSSSTSLEDHIGDFPTPEELAKLDEDFLAKRCNLGYRAKRIISLARCIVEGKVCPRNLEEMLKMSLPATEELSTISSTYERLDKELSTISGFGPFTRANVLMCMGFFHMIPADTETIRHLKKCHKRASTIKSVHMELHNIYGKYAPFQFLAYWFELWGFYDKQFGKISDMDPSKYGLFTASYLKKAASIR</sequence>
<evidence type="ECO:0000313" key="2">
    <source>
        <dbReference type="EMBL" id="KAK1678276.1"/>
    </source>
</evidence>
<keyword evidence="3" id="KW-1185">Reference proteome</keyword>
<feature type="compositionally biased region" description="Low complexity" evidence="1">
    <location>
        <begin position="17"/>
        <end position="28"/>
    </location>
</feature>
<gene>
    <name evidence="2" type="ORF">QYE76_039124</name>
</gene>
<evidence type="ECO:0000256" key="1">
    <source>
        <dbReference type="SAM" id="MobiDB-lite"/>
    </source>
</evidence>
<name>A0AAD8T9B9_LOLMU</name>
<proteinExistence type="predicted"/>
<dbReference type="InterPro" id="IPR011257">
    <property type="entry name" value="DNA_glycosylase"/>
</dbReference>
<feature type="region of interest" description="Disordered" evidence="1">
    <location>
        <begin position="17"/>
        <end position="45"/>
    </location>
</feature>
<dbReference type="PANTHER" id="PTHR10242:SF4">
    <property type="entry name" value="OS07G0657600 PROTEIN"/>
    <property type="match status" value="1"/>
</dbReference>
<dbReference type="SUPFAM" id="SSF48150">
    <property type="entry name" value="DNA-glycosylase"/>
    <property type="match status" value="1"/>
</dbReference>
<dbReference type="Gene3D" id="1.10.340.30">
    <property type="entry name" value="Hypothetical protein, domain 2"/>
    <property type="match status" value="1"/>
</dbReference>
<dbReference type="EMBL" id="JAUUTY010000002">
    <property type="protein sequence ID" value="KAK1678276.1"/>
    <property type="molecule type" value="Genomic_DNA"/>
</dbReference>
<feature type="compositionally biased region" description="Low complexity" evidence="1">
    <location>
        <begin position="557"/>
        <end position="571"/>
    </location>
</feature>
<feature type="region of interest" description="Disordered" evidence="1">
    <location>
        <begin position="79"/>
        <end position="184"/>
    </location>
</feature>
<dbReference type="GO" id="GO:0006285">
    <property type="term" value="P:base-excision repair, AP site formation"/>
    <property type="evidence" value="ECO:0007669"/>
    <property type="project" value="TreeGrafter"/>
</dbReference>
<evidence type="ECO:0000313" key="3">
    <source>
        <dbReference type="Proteomes" id="UP001231189"/>
    </source>
</evidence>
<dbReference type="GO" id="GO:0034039">
    <property type="term" value="F:8-oxo-7,8-dihydroguanine DNA N-glycosylase activity"/>
    <property type="evidence" value="ECO:0007669"/>
    <property type="project" value="TreeGrafter"/>
</dbReference>
<protein>
    <recommendedName>
        <fullName evidence="4">HhH-GPD domain-containing protein</fullName>
    </recommendedName>
</protein>
<dbReference type="PANTHER" id="PTHR10242">
    <property type="entry name" value="8-OXOGUANINE DNA GLYCOSYLASE"/>
    <property type="match status" value="1"/>
</dbReference>
<evidence type="ECO:0008006" key="4">
    <source>
        <dbReference type="Google" id="ProtNLM"/>
    </source>
</evidence>
<accession>A0AAD8T9B9</accession>
<dbReference type="GO" id="GO:0005634">
    <property type="term" value="C:nucleus"/>
    <property type="evidence" value="ECO:0007669"/>
    <property type="project" value="TreeGrafter"/>
</dbReference>
<reference evidence="2" key="1">
    <citation type="submission" date="2023-07" db="EMBL/GenBank/DDBJ databases">
        <title>A chromosome-level genome assembly of Lolium multiflorum.</title>
        <authorList>
            <person name="Chen Y."/>
            <person name="Copetti D."/>
            <person name="Kolliker R."/>
            <person name="Studer B."/>
        </authorList>
    </citation>
    <scope>NUCLEOTIDE SEQUENCE</scope>
    <source>
        <strain evidence="2">02402/16</strain>
        <tissue evidence="2">Leaf</tissue>
    </source>
</reference>
<dbReference type="AlphaFoldDB" id="A0AAD8T9B9"/>
<feature type="compositionally biased region" description="Low complexity" evidence="1">
    <location>
        <begin position="92"/>
        <end position="115"/>
    </location>
</feature>